<dbReference type="Proteomes" id="UP000008315">
    <property type="component" value="Chromosome"/>
</dbReference>
<dbReference type="InterPro" id="IPR013468">
    <property type="entry name" value="CHP02647"/>
</dbReference>
<proteinExistence type="predicted"/>
<reference evidence="2" key="1">
    <citation type="journal article" date="2012" name="J. Bacteriol.">
        <title>Genome sequence of the haloalkaliphilic methanotrophic bacterium Methylomicrobium alcaliphilum 20Z.</title>
        <authorList>
            <person name="Vuilleumier S."/>
            <person name="Khmelenina V.N."/>
            <person name="Bringel F."/>
            <person name="Reshetnikov A.S."/>
            <person name="Lajus A."/>
            <person name="Mangenot S."/>
            <person name="Rouy Z."/>
            <person name="Op den Camp H.J."/>
            <person name="Jetten M.S."/>
            <person name="Dispirito A.A."/>
            <person name="Dunfield P."/>
            <person name="Klotz M.G."/>
            <person name="Semrau J.D."/>
            <person name="Stein L.Y."/>
            <person name="Barbe V."/>
            <person name="Medigue C."/>
            <person name="Trotsenko Y.A."/>
            <person name="Kalyuzhnaya M.G."/>
        </authorList>
    </citation>
    <scope>NUCLEOTIDE SEQUENCE [LARGE SCALE GENOMIC DNA]</scope>
    <source>
        <strain evidence="2">DSM 19304 / NCIMB 14124 / VKM B-2133 / 20Z</strain>
    </source>
</reference>
<dbReference type="STRING" id="1091494.MEALZ_3069"/>
<organism evidence="1 2">
    <name type="scientific">Methylotuvimicrobium alcaliphilum (strain DSM 19304 / NCIMB 14124 / VKM B-2133 / 20Z)</name>
    <name type="common">Methylomicrobium alcaliphilum</name>
    <dbReference type="NCBI Taxonomy" id="1091494"/>
    <lineage>
        <taxon>Bacteria</taxon>
        <taxon>Pseudomonadati</taxon>
        <taxon>Pseudomonadota</taxon>
        <taxon>Gammaproteobacteria</taxon>
        <taxon>Methylococcales</taxon>
        <taxon>Methylococcaceae</taxon>
        <taxon>Methylotuvimicrobium</taxon>
    </lineage>
</organism>
<dbReference type="KEGG" id="mah:MEALZ_3069"/>
<protein>
    <recommendedName>
        <fullName evidence="3">TIGR02647 family protein</fullName>
    </recommendedName>
</protein>
<dbReference type="AlphaFoldDB" id="G4T2K6"/>
<accession>G4T2K6</accession>
<dbReference type="HOGENOM" id="CLU_176279_0_0_6"/>
<sequence length="77" mass="8391">MLKQELVDELNILLHYNLTTTLEGIKIHKDADTSVIDAVARLYQKGLVTQADGGYLTDLGRTAAEHAQACHIILTSG</sequence>
<dbReference type="NCBIfam" id="TIGR02647">
    <property type="entry name" value="DNA"/>
    <property type="match status" value="1"/>
</dbReference>
<evidence type="ECO:0000313" key="1">
    <source>
        <dbReference type="EMBL" id="CCE24735.1"/>
    </source>
</evidence>
<gene>
    <name evidence="1" type="ordered locus">MEALZ_3069</name>
</gene>
<dbReference type="EMBL" id="FO082060">
    <property type="protein sequence ID" value="CCE24735.1"/>
    <property type="molecule type" value="Genomic_DNA"/>
</dbReference>
<evidence type="ECO:0000313" key="2">
    <source>
        <dbReference type="Proteomes" id="UP000008315"/>
    </source>
</evidence>
<name>G4T2K6_META2</name>
<dbReference type="PATRIC" id="fig|271065.3.peg.3163"/>
<evidence type="ECO:0008006" key="3">
    <source>
        <dbReference type="Google" id="ProtNLM"/>
    </source>
</evidence>
<dbReference type="RefSeq" id="WP_014149497.1">
    <property type="nucleotide sequence ID" value="NC_016112.1"/>
</dbReference>
<dbReference type="Pfam" id="PF18918">
    <property type="entry name" value="DUF5669"/>
    <property type="match status" value="1"/>
</dbReference>
<keyword evidence="2" id="KW-1185">Reference proteome</keyword>